<keyword evidence="2" id="KW-0694">RNA-binding</keyword>
<dbReference type="GO" id="GO:0003723">
    <property type="term" value="F:RNA binding"/>
    <property type="evidence" value="ECO:0007669"/>
    <property type="project" value="UniProtKB-UniRule"/>
</dbReference>
<dbReference type="InterPro" id="IPR000504">
    <property type="entry name" value="RRM_dom"/>
</dbReference>
<accession>A0A835BHG0</accession>
<feature type="domain" description="CCHC-type" evidence="5">
    <location>
        <begin position="322"/>
        <end position="337"/>
    </location>
</feature>
<comment type="caution">
    <text evidence="6">The sequence shown here is derived from an EMBL/GenBank/DDBJ whole genome shotgun (WGS) entry which is preliminary data.</text>
</comment>
<dbReference type="Pfam" id="PF00076">
    <property type="entry name" value="RRM_1"/>
    <property type="match status" value="1"/>
</dbReference>
<protein>
    <submittedName>
        <fullName evidence="6">Uncharacterized protein</fullName>
    </submittedName>
</protein>
<keyword evidence="1" id="KW-0479">Metal-binding</keyword>
<dbReference type="PROSITE" id="PS50102">
    <property type="entry name" value="RRM"/>
    <property type="match status" value="1"/>
</dbReference>
<dbReference type="PANTHER" id="PTHR48038">
    <property type="entry name" value="RIBONUCLEOPROTEIN RB97D"/>
    <property type="match status" value="1"/>
</dbReference>
<dbReference type="InterPro" id="IPR036875">
    <property type="entry name" value="Znf_CCHC_sf"/>
</dbReference>
<dbReference type="Gene3D" id="3.30.70.330">
    <property type="match status" value="1"/>
</dbReference>
<feature type="compositionally biased region" description="Low complexity" evidence="3">
    <location>
        <begin position="456"/>
        <end position="473"/>
    </location>
</feature>
<name>A0A835BHG0_9POAL</name>
<dbReference type="InterPro" id="IPR012677">
    <property type="entry name" value="Nucleotide-bd_a/b_plait_sf"/>
</dbReference>
<dbReference type="OrthoDB" id="5970at2759"/>
<dbReference type="PANTHER" id="PTHR48038:SF2">
    <property type="entry name" value="OS02G0536400 PROTEIN"/>
    <property type="match status" value="1"/>
</dbReference>
<feature type="compositionally biased region" description="Low complexity" evidence="3">
    <location>
        <begin position="480"/>
        <end position="491"/>
    </location>
</feature>
<feature type="domain" description="RRM" evidence="4">
    <location>
        <begin position="42"/>
        <end position="111"/>
    </location>
</feature>
<dbReference type="SUPFAM" id="SSF57756">
    <property type="entry name" value="Retrovirus zinc finger-like domains"/>
    <property type="match status" value="1"/>
</dbReference>
<feature type="compositionally biased region" description="Basic and acidic residues" evidence="3">
    <location>
        <begin position="267"/>
        <end position="285"/>
    </location>
</feature>
<evidence type="ECO:0000259" key="5">
    <source>
        <dbReference type="PROSITE" id="PS50158"/>
    </source>
</evidence>
<evidence type="ECO:0000313" key="6">
    <source>
        <dbReference type="EMBL" id="KAF8693325.1"/>
    </source>
</evidence>
<feature type="compositionally biased region" description="Basic and acidic residues" evidence="3">
    <location>
        <begin position="444"/>
        <end position="454"/>
    </location>
</feature>
<dbReference type="PROSITE" id="PS50158">
    <property type="entry name" value="ZF_CCHC"/>
    <property type="match status" value="1"/>
</dbReference>
<dbReference type="EMBL" id="JACEFO010001924">
    <property type="protein sequence ID" value="KAF8693325.1"/>
    <property type="molecule type" value="Genomic_DNA"/>
</dbReference>
<reference evidence="6" key="1">
    <citation type="submission" date="2020-07" db="EMBL/GenBank/DDBJ databases">
        <title>Genome sequence and genetic diversity analysis of an under-domesticated orphan crop, white fonio (Digitaria exilis).</title>
        <authorList>
            <person name="Bennetzen J.L."/>
            <person name="Chen S."/>
            <person name="Ma X."/>
            <person name="Wang X."/>
            <person name="Yssel A.E.J."/>
            <person name="Chaluvadi S.R."/>
            <person name="Johnson M."/>
            <person name="Gangashetty P."/>
            <person name="Hamidou F."/>
            <person name="Sanogo M.D."/>
            <person name="Zwaenepoel A."/>
            <person name="Wallace J."/>
            <person name="Van De Peer Y."/>
            <person name="Van Deynze A."/>
        </authorList>
    </citation>
    <scope>NUCLEOTIDE SEQUENCE</scope>
    <source>
        <tissue evidence="6">Leaves</tissue>
    </source>
</reference>
<dbReference type="Gene3D" id="4.10.60.10">
    <property type="entry name" value="Zinc finger, CCHC-type"/>
    <property type="match status" value="1"/>
</dbReference>
<feature type="region of interest" description="Disordered" evidence="3">
    <location>
        <begin position="254"/>
        <end position="294"/>
    </location>
</feature>
<dbReference type="SUPFAM" id="SSF54928">
    <property type="entry name" value="RNA-binding domain, RBD"/>
    <property type="match status" value="1"/>
</dbReference>
<dbReference type="SMART" id="SM00343">
    <property type="entry name" value="ZnF_C2HC"/>
    <property type="match status" value="1"/>
</dbReference>
<dbReference type="SMART" id="SM00360">
    <property type="entry name" value="RRM"/>
    <property type="match status" value="1"/>
</dbReference>
<feature type="region of interest" description="Disordered" evidence="3">
    <location>
        <begin position="361"/>
        <end position="507"/>
    </location>
</feature>
<evidence type="ECO:0000259" key="4">
    <source>
        <dbReference type="PROSITE" id="PS50102"/>
    </source>
</evidence>
<evidence type="ECO:0000256" key="1">
    <source>
        <dbReference type="PROSITE-ProRule" id="PRU00047"/>
    </source>
</evidence>
<sequence>MRSSSPRKNPIYRKTRDYGVNSFIDCIGTGKRVHLALISIEMSLHIGRLSQDVRQSYLEHLFQRFGRCSVNLKDGYGFAVYNSDNDASRAMRALHGKYVCGERITVNWSKQQPRFSQGFRSSRFIESSRGRNFRDAQDNVRLRDPVARKNHLANHDQGHNPDAVPAKESDKFTDVVNDAVENFGDDLEEVKRNEGGTIDEDPGEVKRDVSGTIDEDPGEVKRVVSGAIDEDPGLVKMDEGATIDANAIEHDRWAETGKGTPGGGSDDFDRYEPYHGYDRHEETEKVANASSYDSREHMHYSEKWQADKHVDISHDKSRSPTCYNCGISGHIARNCPQGIYDNLNARRDGLNFREKWQLRQRRFGSPPRRRPDFHVHPLDQTNHRVQDSRKPFSERNMRVPRLSDVPRDSRRHAHCTENMPQPNKEARKRSRSERSRGSSPSSEPPRHSHHDNVKGSHSNKTSSDSRSRSPQYRSRVRAHSPSYSAHSSSKSFQPTQHEGSRSNTNHHVPFLVSASPQLKSSPDVENRNLDDLMNSPLEDNLEVRARCEVNNIDDNKQERKGSVLNSNALNGEVLIADKDANAADYTAVSFDKNFIDANAANGVQNQNANFEDSSSMKSKQNVRAENGKNKSLNLTTNEVIAALKRYGMEAPEDSSDQPVEKYFGAARLWPWEIIYYRRRKKGPISTENYAKRLEQNKEFGIVDQYVRSSSGWWECH</sequence>
<feature type="compositionally biased region" description="Polar residues" evidence="3">
    <location>
        <begin position="492"/>
        <end position="506"/>
    </location>
</feature>
<dbReference type="Proteomes" id="UP000636709">
    <property type="component" value="Unassembled WGS sequence"/>
</dbReference>
<keyword evidence="1" id="KW-0863">Zinc-finger</keyword>
<dbReference type="AlphaFoldDB" id="A0A835BHG0"/>
<keyword evidence="1" id="KW-0862">Zinc</keyword>
<feature type="region of interest" description="Disordered" evidence="3">
    <location>
        <begin position="191"/>
        <end position="216"/>
    </location>
</feature>
<evidence type="ECO:0000256" key="3">
    <source>
        <dbReference type="SAM" id="MobiDB-lite"/>
    </source>
</evidence>
<gene>
    <name evidence="6" type="ORF">HU200_038714</name>
</gene>
<dbReference type="Pfam" id="PF00098">
    <property type="entry name" value="zf-CCHC"/>
    <property type="match status" value="1"/>
</dbReference>
<feature type="compositionally biased region" description="Basic and acidic residues" evidence="3">
    <location>
        <begin position="369"/>
        <end position="397"/>
    </location>
</feature>
<keyword evidence="7" id="KW-1185">Reference proteome</keyword>
<organism evidence="6 7">
    <name type="scientific">Digitaria exilis</name>
    <dbReference type="NCBI Taxonomy" id="1010633"/>
    <lineage>
        <taxon>Eukaryota</taxon>
        <taxon>Viridiplantae</taxon>
        <taxon>Streptophyta</taxon>
        <taxon>Embryophyta</taxon>
        <taxon>Tracheophyta</taxon>
        <taxon>Spermatophyta</taxon>
        <taxon>Magnoliopsida</taxon>
        <taxon>Liliopsida</taxon>
        <taxon>Poales</taxon>
        <taxon>Poaceae</taxon>
        <taxon>PACMAD clade</taxon>
        <taxon>Panicoideae</taxon>
        <taxon>Panicodae</taxon>
        <taxon>Paniceae</taxon>
        <taxon>Anthephorinae</taxon>
        <taxon>Digitaria</taxon>
    </lineage>
</organism>
<evidence type="ECO:0000256" key="2">
    <source>
        <dbReference type="PROSITE-ProRule" id="PRU00176"/>
    </source>
</evidence>
<dbReference type="InterPro" id="IPR035979">
    <property type="entry name" value="RBD_domain_sf"/>
</dbReference>
<dbReference type="InterPro" id="IPR001878">
    <property type="entry name" value="Znf_CCHC"/>
</dbReference>
<proteinExistence type="predicted"/>
<dbReference type="GO" id="GO:0008270">
    <property type="term" value="F:zinc ion binding"/>
    <property type="evidence" value="ECO:0007669"/>
    <property type="project" value="UniProtKB-KW"/>
</dbReference>
<evidence type="ECO:0000313" key="7">
    <source>
        <dbReference type="Proteomes" id="UP000636709"/>
    </source>
</evidence>